<dbReference type="VEuPathDB" id="FungiDB:PNEG_00108"/>
<dbReference type="EMBL" id="AFWA02000005">
    <property type="protein sequence ID" value="EMR11670.1"/>
    <property type="molecule type" value="Genomic_DNA"/>
</dbReference>
<evidence type="ECO:0000256" key="6">
    <source>
        <dbReference type="ARBA" id="ARBA00023192"/>
    </source>
</evidence>
<keyword evidence="11" id="KW-1185">Reference proteome</keyword>
<evidence type="ECO:0000256" key="3">
    <source>
        <dbReference type="ARBA" id="ARBA00009077"/>
    </source>
</evidence>
<evidence type="ECO:0000256" key="4">
    <source>
        <dbReference type="ARBA" id="ARBA00012085"/>
    </source>
</evidence>
<evidence type="ECO:0000256" key="7">
    <source>
        <dbReference type="ARBA" id="ARBA00029853"/>
    </source>
</evidence>
<dbReference type="HOGENOM" id="CLU_018986_2_3_1"/>
<sequence>MKNNKLGFGTLAIHSGSGTDPQTGAVISPIYLSTTFAQLSPGNPVSKYEYSRSGNPTRENFEEAIKTLENAKYALAFSSGCAALMTIFHILSPGSHAISAMDVYGGTHRYLTKIASTYGIEVTFADLKDEKSLNLYIRPETKLLWIETPSNPTLSVIDIFFISKLAHQHNIIVVIDNTFLSPYLCNPLDHGADIVLHSATKYINGHSDVILGVIALNSDVLYTKFKFLQNAIGAVPSPFDCWLAQRGLKTLHLRYKQCCINALAIAKALEKHELVIQVFYPGLESYPQRKIVEKQHRNGLGGGMVSFRIKGGSTAAEKFCQSTKLFCLAESLGAIESLCEIPALMTHSGISKEEREKIGIYDDLIRLSVGCEEEEDLVNDISQALEKSSIYNI</sequence>
<dbReference type="STRING" id="1069680.M7PCN2"/>
<keyword evidence="6" id="KW-0198">Cysteine biosynthesis</keyword>
<dbReference type="FunFam" id="3.40.640.10:FF:000009">
    <property type="entry name" value="Cystathionine gamma-synthase homolog"/>
    <property type="match status" value="1"/>
</dbReference>
<dbReference type="InterPro" id="IPR054542">
    <property type="entry name" value="Cys_met_metab_PP"/>
</dbReference>
<dbReference type="CDD" id="cd00614">
    <property type="entry name" value="CGS_like"/>
    <property type="match status" value="1"/>
</dbReference>
<dbReference type="GO" id="GO:0019346">
    <property type="term" value="P:transsulfuration"/>
    <property type="evidence" value="ECO:0007669"/>
    <property type="project" value="InterPro"/>
</dbReference>
<dbReference type="GO" id="GO:0019343">
    <property type="term" value="P:cysteine biosynthetic process via cystathionine"/>
    <property type="evidence" value="ECO:0007669"/>
    <property type="project" value="TreeGrafter"/>
</dbReference>
<comment type="pathway">
    <text evidence="2">Amino-acid biosynthesis; L-cysteine biosynthesis; L-cysteine from L-homocysteine and L-serine: step 2/2.</text>
</comment>
<dbReference type="SUPFAM" id="SSF53383">
    <property type="entry name" value="PLP-dependent transferases"/>
    <property type="match status" value="1"/>
</dbReference>
<evidence type="ECO:0000313" key="11">
    <source>
        <dbReference type="Proteomes" id="UP000011958"/>
    </source>
</evidence>
<dbReference type="AlphaFoldDB" id="M7PCN2"/>
<dbReference type="PANTHER" id="PTHR11808">
    <property type="entry name" value="TRANS-SULFURATION ENZYME FAMILY MEMBER"/>
    <property type="match status" value="1"/>
</dbReference>
<name>M7PCN2_PNEMU</name>
<dbReference type="InterPro" id="IPR015421">
    <property type="entry name" value="PyrdxlP-dep_Trfase_major"/>
</dbReference>
<dbReference type="PIRSF" id="PIRSF001434">
    <property type="entry name" value="CGS"/>
    <property type="match status" value="1"/>
</dbReference>
<dbReference type="GO" id="GO:0004123">
    <property type="term" value="F:cystathionine gamma-lyase activity"/>
    <property type="evidence" value="ECO:0007669"/>
    <property type="project" value="TreeGrafter"/>
</dbReference>
<feature type="modified residue" description="N6-(pyridoxal phosphate)lysine" evidence="8">
    <location>
        <position position="201"/>
    </location>
</feature>
<dbReference type="OMA" id="YKQDGVG"/>
<gene>
    <name evidence="10" type="ORF">PNEG_00108</name>
</gene>
<evidence type="ECO:0000256" key="9">
    <source>
        <dbReference type="RuleBase" id="RU362118"/>
    </source>
</evidence>
<comment type="similarity">
    <text evidence="3 9">Belongs to the trans-sulfuration enzymes family.</text>
</comment>
<reference evidence="11" key="1">
    <citation type="journal article" date="2016" name="Nat. Commun.">
        <title>Genome analysis of three Pneumocystis species reveals adaptation mechanisms to life exclusively in mammalian hosts.</title>
        <authorList>
            <person name="Ma L."/>
            <person name="Chen Z."/>
            <person name="Huang D.W."/>
            <person name="Kutty G."/>
            <person name="Ishihara M."/>
            <person name="Wang H."/>
            <person name="Abouelleil A."/>
            <person name="Bishop L."/>
            <person name="Davey E."/>
            <person name="Deng R."/>
            <person name="Deng X."/>
            <person name="Fan L."/>
            <person name="Fantoni G."/>
            <person name="Fitzgerald M."/>
            <person name="Gogineni E."/>
            <person name="Goldberg J.M."/>
            <person name="Handley G."/>
            <person name="Hu X."/>
            <person name="Huber C."/>
            <person name="Jiao X."/>
            <person name="Jones K."/>
            <person name="Levin J.Z."/>
            <person name="Liu Y."/>
            <person name="Macdonald P."/>
            <person name="Melnikov A."/>
            <person name="Raley C."/>
            <person name="Sassi M."/>
            <person name="Sherman B.T."/>
            <person name="Song X."/>
            <person name="Sykes S."/>
            <person name="Tran B."/>
            <person name="Walsh L."/>
            <person name="Xia Y."/>
            <person name="Yang J."/>
            <person name="Young S."/>
            <person name="Zeng Q."/>
            <person name="Zheng X."/>
            <person name="Stephens R."/>
            <person name="Nusbaum C."/>
            <person name="Birren B.W."/>
            <person name="Azadi P."/>
            <person name="Lempicki R.A."/>
            <person name="Cuomo C.A."/>
            <person name="Kovacs J.A."/>
        </authorList>
    </citation>
    <scope>NUCLEOTIDE SEQUENCE [LARGE SCALE GENOMIC DNA]</scope>
    <source>
        <strain evidence="11">B123</strain>
    </source>
</reference>
<accession>M7PCN2</accession>
<evidence type="ECO:0000313" key="10">
    <source>
        <dbReference type="EMBL" id="EMR11670.1"/>
    </source>
</evidence>
<evidence type="ECO:0000256" key="5">
    <source>
        <dbReference type="ARBA" id="ARBA00022898"/>
    </source>
</evidence>
<dbReference type="PANTHER" id="PTHR11808:SF15">
    <property type="entry name" value="CYSTATHIONINE GAMMA-LYASE"/>
    <property type="match status" value="1"/>
</dbReference>
<dbReference type="EC" id="4.4.1.1" evidence="4"/>
<evidence type="ECO:0000256" key="1">
    <source>
        <dbReference type="ARBA" id="ARBA00001933"/>
    </source>
</evidence>
<dbReference type="GeneID" id="19893806"/>
<dbReference type="FunFam" id="3.90.1150.10:FF:000008">
    <property type="entry name" value="Cystathionine gamma-synthase"/>
    <property type="match status" value="1"/>
</dbReference>
<dbReference type="Gene3D" id="3.90.1150.10">
    <property type="entry name" value="Aspartate Aminotransferase, domain 1"/>
    <property type="match status" value="1"/>
</dbReference>
<dbReference type="GO" id="GO:0005737">
    <property type="term" value="C:cytoplasm"/>
    <property type="evidence" value="ECO:0007669"/>
    <property type="project" value="TreeGrafter"/>
</dbReference>
<dbReference type="InterPro" id="IPR015422">
    <property type="entry name" value="PyrdxlP-dep_Trfase_small"/>
</dbReference>
<keyword evidence="6" id="KW-0028">Amino-acid biosynthesis</keyword>
<dbReference type="Pfam" id="PF01053">
    <property type="entry name" value="Cys_Met_Meta_PP"/>
    <property type="match status" value="1"/>
</dbReference>
<organism evidence="10 11">
    <name type="scientific">Pneumocystis murina (strain B123)</name>
    <name type="common">Mouse pneumocystis pneumonia agent</name>
    <name type="synonym">Pneumocystis carinii f. sp. muris</name>
    <dbReference type="NCBI Taxonomy" id="1069680"/>
    <lineage>
        <taxon>Eukaryota</taxon>
        <taxon>Fungi</taxon>
        <taxon>Dikarya</taxon>
        <taxon>Ascomycota</taxon>
        <taxon>Taphrinomycotina</taxon>
        <taxon>Pneumocystomycetes</taxon>
        <taxon>Pneumocystaceae</taxon>
        <taxon>Pneumocystis</taxon>
    </lineage>
</organism>
<dbReference type="eggNOG" id="KOG0053">
    <property type="taxonomic scope" value="Eukaryota"/>
</dbReference>
<dbReference type="Proteomes" id="UP000011958">
    <property type="component" value="Unassembled WGS sequence"/>
</dbReference>
<dbReference type="InterPro" id="IPR000277">
    <property type="entry name" value="Cys/Met-Metab_PyrdxlP-dep_enz"/>
</dbReference>
<comment type="caution">
    <text evidence="10">The sequence shown here is derived from an EMBL/GenBank/DDBJ whole genome shotgun (WGS) entry which is preliminary data.</text>
</comment>
<dbReference type="InterPro" id="IPR015424">
    <property type="entry name" value="PyrdxlP-dep_Trfase"/>
</dbReference>
<comment type="cofactor">
    <cofactor evidence="1 9">
        <name>pyridoxal 5'-phosphate</name>
        <dbReference type="ChEBI" id="CHEBI:597326"/>
    </cofactor>
</comment>
<keyword evidence="5 8" id="KW-0663">Pyridoxal phosphate</keyword>
<dbReference type="GO" id="GO:0030170">
    <property type="term" value="F:pyridoxal phosphate binding"/>
    <property type="evidence" value="ECO:0007669"/>
    <property type="project" value="InterPro"/>
</dbReference>
<protein>
    <recommendedName>
        <fullName evidence="4">cystathionine gamma-lyase</fullName>
        <ecNumber evidence="4">4.4.1.1</ecNumber>
    </recommendedName>
    <alternativeName>
        <fullName evidence="7">Gamma-cystathionase</fullName>
    </alternativeName>
</protein>
<proteinExistence type="inferred from homology"/>
<evidence type="ECO:0000256" key="2">
    <source>
        <dbReference type="ARBA" id="ARBA00005038"/>
    </source>
</evidence>
<dbReference type="PROSITE" id="PS00868">
    <property type="entry name" value="CYS_MET_METAB_PP"/>
    <property type="match status" value="1"/>
</dbReference>
<evidence type="ECO:0000256" key="8">
    <source>
        <dbReference type="PIRSR" id="PIRSR001434-2"/>
    </source>
</evidence>
<dbReference type="Gene3D" id="3.40.640.10">
    <property type="entry name" value="Type I PLP-dependent aspartate aminotransferase-like (Major domain)"/>
    <property type="match status" value="1"/>
</dbReference>
<dbReference type="OrthoDB" id="3512640at2759"/>
<dbReference type="RefSeq" id="XP_007871965.1">
    <property type="nucleotide sequence ID" value="XM_007873774.1"/>
</dbReference>